<evidence type="ECO:0000313" key="2">
    <source>
        <dbReference type="Proteomes" id="UP000237105"/>
    </source>
</evidence>
<comment type="caution">
    <text evidence="1">The sequence shown here is derived from an EMBL/GenBank/DDBJ whole genome shotgun (WGS) entry which is preliminary data.</text>
</comment>
<gene>
    <name evidence="1" type="ORF">PanWU01x14_021860</name>
</gene>
<evidence type="ECO:0000313" key="1">
    <source>
        <dbReference type="EMBL" id="PON78204.1"/>
    </source>
</evidence>
<protein>
    <submittedName>
        <fullName evidence="1">Uncharacterized protein</fullName>
    </submittedName>
</protein>
<proteinExistence type="predicted"/>
<sequence length="49" mass="5443">MRATSKDAGGIDVNIIHNELRNVIVVLLAEQFVRKLLMLISTIMAFSLS</sequence>
<dbReference type="Proteomes" id="UP000237105">
    <property type="component" value="Unassembled WGS sequence"/>
</dbReference>
<dbReference type="AlphaFoldDB" id="A0A2P5DY30"/>
<reference evidence="2" key="1">
    <citation type="submission" date="2016-06" db="EMBL/GenBank/DDBJ databases">
        <title>Parallel loss of symbiosis genes in relatives of nitrogen-fixing non-legume Parasponia.</title>
        <authorList>
            <person name="Van Velzen R."/>
            <person name="Holmer R."/>
            <person name="Bu F."/>
            <person name="Rutten L."/>
            <person name="Van Zeijl A."/>
            <person name="Liu W."/>
            <person name="Santuari L."/>
            <person name="Cao Q."/>
            <person name="Sharma T."/>
            <person name="Shen D."/>
            <person name="Roswanjaya Y."/>
            <person name="Wardhani T."/>
            <person name="Kalhor M.S."/>
            <person name="Jansen J."/>
            <person name="Van den Hoogen J."/>
            <person name="Gungor B."/>
            <person name="Hartog M."/>
            <person name="Hontelez J."/>
            <person name="Verver J."/>
            <person name="Yang W.-C."/>
            <person name="Schijlen E."/>
            <person name="Repin R."/>
            <person name="Schilthuizen M."/>
            <person name="Schranz E."/>
            <person name="Heidstra R."/>
            <person name="Miyata K."/>
            <person name="Fedorova E."/>
            <person name="Kohlen W."/>
            <person name="Bisseling T."/>
            <person name="Smit S."/>
            <person name="Geurts R."/>
        </authorList>
    </citation>
    <scope>NUCLEOTIDE SEQUENCE [LARGE SCALE GENOMIC DNA]</scope>
    <source>
        <strain evidence="2">cv. WU1-14</strain>
    </source>
</reference>
<keyword evidence="2" id="KW-1185">Reference proteome</keyword>
<accession>A0A2P5DY30</accession>
<name>A0A2P5DY30_PARAD</name>
<organism evidence="1 2">
    <name type="scientific">Parasponia andersonii</name>
    <name type="common">Sponia andersonii</name>
    <dbReference type="NCBI Taxonomy" id="3476"/>
    <lineage>
        <taxon>Eukaryota</taxon>
        <taxon>Viridiplantae</taxon>
        <taxon>Streptophyta</taxon>
        <taxon>Embryophyta</taxon>
        <taxon>Tracheophyta</taxon>
        <taxon>Spermatophyta</taxon>
        <taxon>Magnoliopsida</taxon>
        <taxon>eudicotyledons</taxon>
        <taxon>Gunneridae</taxon>
        <taxon>Pentapetalae</taxon>
        <taxon>rosids</taxon>
        <taxon>fabids</taxon>
        <taxon>Rosales</taxon>
        <taxon>Cannabaceae</taxon>
        <taxon>Parasponia</taxon>
    </lineage>
</organism>
<dbReference type="OrthoDB" id="10394602at2759"/>
<dbReference type="EMBL" id="JXTB01000010">
    <property type="protein sequence ID" value="PON78204.1"/>
    <property type="molecule type" value="Genomic_DNA"/>
</dbReference>